<feature type="binding site" evidence="5">
    <location>
        <position position="335"/>
    </location>
    <ligand>
        <name>S-adenosyl-L-methionine</name>
        <dbReference type="ChEBI" id="CHEBI:59789"/>
    </ligand>
</feature>
<dbReference type="AlphaFoldDB" id="A0A6A8M702"/>
<feature type="domain" description="SAM-dependent MTase RsmB/NOP-type" evidence="6">
    <location>
        <begin position="175"/>
        <end position="455"/>
    </location>
</feature>
<dbReference type="Pfam" id="PF01189">
    <property type="entry name" value="Methyltr_RsmB-F"/>
    <property type="match status" value="1"/>
</dbReference>
<dbReference type="SUPFAM" id="SSF48013">
    <property type="entry name" value="NusB-like"/>
    <property type="match status" value="1"/>
</dbReference>
<dbReference type="InterPro" id="IPR029063">
    <property type="entry name" value="SAM-dependent_MTases_sf"/>
</dbReference>
<keyword evidence="3 5" id="KW-0949">S-adenosyl-L-methionine</keyword>
<feature type="active site" description="Nucleophile" evidence="5">
    <location>
        <position position="406"/>
    </location>
</feature>
<dbReference type="PANTHER" id="PTHR22807:SF53">
    <property type="entry name" value="RIBOSOMAL RNA SMALL SUBUNIT METHYLTRANSFERASE B-RELATED"/>
    <property type="match status" value="1"/>
</dbReference>
<dbReference type="PRINTS" id="PR02008">
    <property type="entry name" value="RCMTFAMILY"/>
</dbReference>
<comment type="caution">
    <text evidence="7">The sequence shown here is derived from an EMBL/GenBank/DDBJ whole genome shotgun (WGS) entry which is preliminary data.</text>
</comment>
<dbReference type="InterPro" id="IPR006027">
    <property type="entry name" value="NusB_RsmB_TIM44"/>
</dbReference>
<evidence type="ECO:0000256" key="2">
    <source>
        <dbReference type="ARBA" id="ARBA00022679"/>
    </source>
</evidence>
<dbReference type="Gene3D" id="1.10.940.10">
    <property type="entry name" value="NusB-like"/>
    <property type="match status" value="1"/>
</dbReference>
<dbReference type="InterPro" id="IPR023267">
    <property type="entry name" value="RCMT"/>
</dbReference>
<comment type="similarity">
    <text evidence="5">Belongs to the class I-like SAM-binding methyltransferase superfamily. RsmB/NOP family.</text>
</comment>
<dbReference type="PANTHER" id="PTHR22807">
    <property type="entry name" value="NOP2 YEAST -RELATED NOL1/NOP2/FMU SUN DOMAIN-CONTAINING"/>
    <property type="match status" value="1"/>
</dbReference>
<dbReference type="GO" id="GO:0006355">
    <property type="term" value="P:regulation of DNA-templated transcription"/>
    <property type="evidence" value="ECO:0007669"/>
    <property type="project" value="InterPro"/>
</dbReference>
<evidence type="ECO:0000313" key="7">
    <source>
        <dbReference type="EMBL" id="MST68338.1"/>
    </source>
</evidence>
<dbReference type="GO" id="GO:0003723">
    <property type="term" value="F:RNA binding"/>
    <property type="evidence" value="ECO:0007669"/>
    <property type="project" value="UniProtKB-UniRule"/>
</dbReference>
<feature type="binding site" evidence="5">
    <location>
        <begin position="284"/>
        <end position="290"/>
    </location>
    <ligand>
        <name>S-adenosyl-L-methionine</name>
        <dbReference type="ChEBI" id="CHEBI:59789"/>
    </ligand>
</feature>
<dbReference type="Gene3D" id="3.40.50.150">
    <property type="entry name" value="Vaccinia Virus protein VP39"/>
    <property type="match status" value="1"/>
</dbReference>
<keyword evidence="2 5" id="KW-0808">Transferase</keyword>
<evidence type="ECO:0000256" key="4">
    <source>
        <dbReference type="ARBA" id="ARBA00022884"/>
    </source>
</evidence>
<evidence type="ECO:0000259" key="6">
    <source>
        <dbReference type="PROSITE" id="PS51686"/>
    </source>
</evidence>
<keyword evidence="1 5" id="KW-0489">Methyltransferase</keyword>
<evidence type="ECO:0000256" key="3">
    <source>
        <dbReference type="ARBA" id="ARBA00022691"/>
    </source>
</evidence>
<feature type="binding site" evidence="5">
    <location>
        <position position="308"/>
    </location>
    <ligand>
        <name>S-adenosyl-L-methionine</name>
        <dbReference type="ChEBI" id="CHEBI:59789"/>
    </ligand>
</feature>
<dbReference type="InterPro" id="IPR035926">
    <property type="entry name" value="NusB-like_sf"/>
</dbReference>
<dbReference type="Pfam" id="PF22458">
    <property type="entry name" value="RsmF-B_ferredox"/>
    <property type="match status" value="1"/>
</dbReference>
<evidence type="ECO:0000256" key="5">
    <source>
        <dbReference type="PROSITE-ProRule" id="PRU01023"/>
    </source>
</evidence>
<dbReference type="GO" id="GO:0001510">
    <property type="term" value="P:RNA methylation"/>
    <property type="evidence" value="ECO:0007669"/>
    <property type="project" value="InterPro"/>
</dbReference>
<gene>
    <name evidence="7" type="ORF">FYJ66_01850</name>
</gene>
<proteinExistence type="inferred from homology"/>
<dbReference type="PROSITE" id="PS51686">
    <property type="entry name" value="SAM_MT_RSMB_NOP"/>
    <property type="match status" value="1"/>
</dbReference>
<dbReference type="RefSeq" id="WP_154571801.1">
    <property type="nucleotide sequence ID" value="NZ_VUNB01000001.1"/>
</dbReference>
<dbReference type="InterPro" id="IPR049560">
    <property type="entry name" value="MeTrfase_RsmB-F_NOP2_cat"/>
</dbReference>
<feature type="binding site" evidence="5">
    <location>
        <position position="353"/>
    </location>
    <ligand>
        <name>S-adenosyl-L-methionine</name>
        <dbReference type="ChEBI" id="CHEBI:59789"/>
    </ligand>
</feature>
<dbReference type="InterPro" id="IPR054728">
    <property type="entry name" value="RsmB-like_ferredoxin"/>
</dbReference>
<dbReference type="EMBL" id="VUNB01000001">
    <property type="protein sequence ID" value="MST68338.1"/>
    <property type="molecule type" value="Genomic_DNA"/>
</dbReference>
<dbReference type="Pfam" id="PF01029">
    <property type="entry name" value="NusB"/>
    <property type="match status" value="1"/>
</dbReference>
<accession>A0A6A8M702</accession>
<dbReference type="GO" id="GO:0008173">
    <property type="term" value="F:RNA methyltransferase activity"/>
    <property type="evidence" value="ECO:0007669"/>
    <property type="project" value="InterPro"/>
</dbReference>
<sequence length="462" mass="51667">MLNKNLLASFQALKDVYSEDAFSNLALNKAISDHRDCEPAFVRAMVKGVLRNSILLDYYIDGLASKGIKKIKNRTLILLRMGIFAIEEMDSMPEYAAVNEVVTLARKVSGGTAGFINAVLRNYLRKRKSLYTDTWKNPVTGKKSREENLSVRYSYAPELVNLFIEQYGDHEAEKIMAAMNDGQPLVIRTNPLRITREALMEKLEEEGCRCSEADGTRLGIVVNEGSPLGTSLFGEGLFSVQGKSSMTAVQHLADLSGQAAAFGEENDFSNKNPKATELKYLDLCSAPGGKTCELAELTGDIHEILACDIYSHRLELVNSNVKRLGIKGIRTEIHDGTDKVEEWENSFQLVVADVPCSGLGTIGAKPEIKLRFDEEEIRDLPEIQKKILANAFSYVKPGGYLMYSTCTLNKDENDGVINWFLQWRKEAGDVETIEKCLLLPYNITTGFYWCIMRKKQEAPENK</sequence>
<protein>
    <submittedName>
        <fullName evidence="7">Methyltransferase domain-containing protein</fullName>
    </submittedName>
</protein>
<keyword evidence="4 5" id="KW-0694">RNA-binding</keyword>
<dbReference type="SUPFAM" id="SSF53335">
    <property type="entry name" value="S-adenosyl-L-methionine-dependent methyltransferases"/>
    <property type="match status" value="1"/>
</dbReference>
<name>A0A6A8M702_9FIRM</name>
<dbReference type="CDD" id="cd02440">
    <property type="entry name" value="AdoMet_MTases"/>
    <property type="match status" value="1"/>
</dbReference>
<dbReference type="InterPro" id="IPR001678">
    <property type="entry name" value="MeTrfase_RsmB-F_NOP2_dom"/>
</dbReference>
<dbReference type="Gene3D" id="3.30.70.1170">
    <property type="entry name" value="Sun protein, domain 3"/>
    <property type="match status" value="1"/>
</dbReference>
<reference evidence="7" key="1">
    <citation type="submission" date="2019-09" db="EMBL/GenBank/DDBJ databases">
        <title>In-depth cultivation of the pig gut microbiome towards novel bacterial diversity and tailored functional studies.</title>
        <authorList>
            <person name="Wylensek D."/>
            <person name="Hitch T.C.A."/>
            <person name="Clavel T."/>
        </authorList>
    </citation>
    <scope>NUCLEOTIDE SEQUENCE</scope>
    <source>
        <strain evidence="7">RF-744-FAT-WT-3</strain>
    </source>
</reference>
<evidence type="ECO:0000256" key="1">
    <source>
        <dbReference type="ARBA" id="ARBA00022603"/>
    </source>
</evidence>
<organism evidence="7">
    <name type="scientific">Baileyella intestinalis</name>
    <dbReference type="NCBI Taxonomy" id="2606709"/>
    <lineage>
        <taxon>Bacteria</taxon>
        <taxon>Bacillati</taxon>
        <taxon>Bacillota</taxon>
        <taxon>Clostridia</taxon>
        <taxon>Peptostreptococcales</taxon>
        <taxon>Anaerovoracaceae</taxon>
        <taxon>Baileyella</taxon>
    </lineage>
</organism>